<gene>
    <name evidence="2" type="ORF">AXK12_05260</name>
</gene>
<dbReference type="RefSeq" id="WP_068711968.1">
    <property type="nucleotide sequence ID" value="NZ_LSZP01000042.1"/>
</dbReference>
<evidence type="ECO:0000256" key="1">
    <source>
        <dbReference type="SAM" id="SignalP"/>
    </source>
</evidence>
<sequence>MRRITTLLASLLLALSAPATESTVSLVRIWPSWRSADSFLRISEYFGGSEARSAQTILRSQTSERAGFYFLTRIKNSASPLTDAHFELQVIRPDSPHAVTYTFPATIPTGSHVYLLGLTGSDWLGFDGKAAEDTHPVSWRLRLLDSQARELLHRESYLWANPQE</sequence>
<name>A0A139SLL2_9BACT</name>
<comment type="caution">
    <text evidence="2">The sequence shown here is derived from an EMBL/GenBank/DDBJ whole genome shotgun (WGS) entry which is preliminary data.</text>
</comment>
<dbReference type="Proteomes" id="UP000071392">
    <property type="component" value="Unassembled WGS sequence"/>
</dbReference>
<evidence type="ECO:0000313" key="3">
    <source>
        <dbReference type="Proteomes" id="UP000071392"/>
    </source>
</evidence>
<dbReference type="AlphaFoldDB" id="A0A139SLL2"/>
<dbReference type="EMBL" id="LSZP01000042">
    <property type="protein sequence ID" value="KXU35380.1"/>
    <property type="molecule type" value="Genomic_DNA"/>
</dbReference>
<feature type="chain" id="PRO_5007299353" evidence="1">
    <location>
        <begin position="20"/>
        <end position="164"/>
    </location>
</feature>
<evidence type="ECO:0000313" key="2">
    <source>
        <dbReference type="EMBL" id="KXU35380.1"/>
    </source>
</evidence>
<organism evidence="2 3">
    <name type="scientific">Cephaloticoccus capnophilus</name>
    <dbReference type="NCBI Taxonomy" id="1548208"/>
    <lineage>
        <taxon>Bacteria</taxon>
        <taxon>Pseudomonadati</taxon>
        <taxon>Verrucomicrobiota</taxon>
        <taxon>Opitutia</taxon>
        <taxon>Opitutales</taxon>
        <taxon>Opitutaceae</taxon>
        <taxon>Cephaloticoccus</taxon>
    </lineage>
</organism>
<dbReference type="OrthoDB" id="195291at2"/>
<keyword evidence="1" id="KW-0732">Signal</keyword>
<keyword evidence="3" id="KW-1185">Reference proteome</keyword>
<feature type="signal peptide" evidence="1">
    <location>
        <begin position="1"/>
        <end position="19"/>
    </location>
</feature>
<accession>A0A139SLL2</accession>
<proteinExistence type="predicted"/>
<reference evidence="2 3" key="1">
    <citation type="submission" date="2016-02" db="EMBL/GenBank/DDBJ databases">
        <authorList>
            <person name="Wen L."/>
            <person name="He K."/>
            <person name="Yang H."/>
        </authorList>
    </citation>
    <scope>NUCLEOTIDE SEQUENCE [LARGE SCALE GENOMIC DNA]</scope>
    <source>
        <strain evidence="2 3">CV41</strain>
    </source>
</reference>
<protein>
    <submittedName>
        <fullName evidence="2">Uncharacterized protein</fullName>
    </submittedName>
</protein>
<dbReference type="STRING" id="1548208.AXK12_05260"/>